<dbReference type="AlphaFoldDB" id="W2V369"/>
<gene>
    <name evidence="19" type="primary">pgsA</name>
    <name evidence="19" type="ORF">P857_1088</name>
</gene>
<evidence type="ECO:0000256" key="5">
    <source>
        <dbReference type="ARBA" id="ARBA00013170"/>
    </source>
</evidence>
<dbReference type="PANTHER" id="PTHR14269">
    <property type="entry name" value="CDP-DIACYLGLYCEROL--GLYCEROL-3-PHOSPHATE 3-PHOSPHATIDYLTRANSFERASE-RELATED"/>
    <property type="match status" value="1"/>
</dbReference>
<keyword evidence="10 18" id="KW-1133">Transmembrane helix</keyword>
<evidence type="ECO:0000256" key="4">
    <source>
        <dbReference type="ARBA" id="ARBA00010441"/>
    </source>
</evidence>
<sequence>MQLIIAHVTVPNILTVFRLLISPVIWCLLYIYTPFSSILATFLFLVASLTDFLDGYIARVYSMHSSFGKIFDPIADKILVVSIMMMLVHSSVIASIHVFAVVIIICREIFISGLREFLLSVGKTRIDVSILGKIKTTMQIITISVLMLSIHCNLFSVLGEVLLWVSAFFAVLSGVHYLTNSLSEL</sequence>
<keyword evidence="8 17" id="KW-0808">Transferase</keyword>
<evidence type="ECO:0000256" key="12">
    <source>
        <dbReference type="ARBA" id="ARBA00023136"/>
    </source>
</evidence>
<dbReference type="GO" id="GO:0008444">
    <property type="term" value="F:CDP-diacylglycerol-glycerol-3-phosphate 3-phosphatidyltransferase activity"/>
    <property type="evidence" value="ECO:0007669"/>
    <property type="project" value="UniProtKB-UniRule"/>
</dbReference>
<name>W2V369_9RICK</name>
<evidence type="ECO:0000256" key="11">
    <source>
        <dbReference type="ARBA" id="ARBA00023098"/>
    </source>
</evidence>
<accession>W2V369</accession>
<dbReference type="EC" id="2.7.8.5" evidence="5 16"/>
<organism evidence="19 20">
    <name type="scientific">Candidatus Xenolissoclinum pacificiensis L6</name>
    <dbReference type="NCBI Taxonomy" id="1401685"/>
    <lineage>
        <taxon>Bacteria</taxon>
        <taxon>Pseudomonadati</taxon>
        <taxon>Pseudomonadota</taxon>
        <taxon>Alphaproteobacteria</taxon>
        <taxon>Rickettsiales</taxon>
        <taxon>Anaplasmataceae</taxon>
        <taxon>Candidatus Xenolissoclinum</taxon>
    </lineage>
</organism>
<feature type="transmembrane region" description="Helical" evidence="18">
    <location>
        <begin position="38"/>
        <end position="57"/>
    </location>
</feature>
<keyword evidence="7" id="KW-0444">Lipid biosynthesis</keyword>
<dbReference type="InterPro" id="IPR050324">
    <property type="entry name" value="CDP-alcohol_PTase-I"/>
</dbReference>
<comment type="catalytic activity">
    <reaction evidence="15">
        <text>a CDP-1,2-diacyl-sn-glycerol + sn-glycerol 3-phosphate = a 1,2-diacyl-sn-glycero-3-phospho-(1'-sn-glycero-3'-phosphate) + CMP + H(+)</text>
        <dbReference type="Rhea" id="RHEA:12593"/>
        <dbReference type="ChEBI" id="CHEBI:15378"/>
        <dbReference type="ChEBI" id="CHEBI:57597"/>
        <dbReference type="ChEBI" id="CHEBI:58332"/>
        <dbReference type="ChEBI" id="CHEBI:60110"/>
        <dbReference type="ChEBI" id="CHEBI:60377"/>
        <dbReference type="EC" id="2.7.8.5"/>
    </reaction>
</comment>
<dbReference type="PANTHER" id="PTHR14269:SF62">
    <property type="entry name" value="CDP-DIACYLGLYCEROL--GLYCEROL-3-PHOSPHATE 3-PHOSPHATIDYLTRANSFERASE 1, CHLOROPLASTIC"/>
    <property type="match status" value="1"/>
</dbReference>
<keyword evidence="9 18" id="KW-0812">Transmembrane</keyword>
<dbReference type="STRING" id="1401685.P857_1088"/>
<dbReference type="NCBIfam" id="TIGR00560">
    <property type="entry name" value="pgsA"/>
    <property type="match status" value="1"/>
</dbReference>
<evidence type="ECO:0000313" key="20">
    <source>
        <dbReference type="Proteomes" id="UP000018951"/>
    </source>
</evidence>
<dbReference type="PATRIC" id="fig|1401685.3.peg.320"/>
<keyword evidence="20" id="KW-1185">Reference proteome</keyword>
<dbReference type="GO" id="GO:0016020">
    <property type="term" value="C:membrane"/>
    <property type="evidence" value="ECO:0007669"/>
    <property type="project" value="UniProtKB-SubCell"/>
</dbReference>
<dbReference type="PIRSF" id="PIRSF000847">
    <property type="entry name" value="Phos_ph_gly_syn"/>
    <property type="match status" value="1"/>
</dbReference>
<reference evidence="19 20" key="1">
    <citation type="journal article" date="2013" name="PLoS ONE">
        <title>Bacterial endosymbiosis in a chordate host: long-term co-evolution and conservation of secondary metabolism.</title>
        <authorList>
            <person name="Kwan J.C."/>
            <person name="Schmidt E.W."/>
        </authorList>
    </citation>
    <scope>NUCLEOTIDE SEQUENCE [LARGE SCALE GENOMIC DNA]</scope>
    <source>
        <strain evidence="20">L6</strain>
    </source>
</reference>
<evidence type="ECO:0000256" key="1">
    <source>
        <dbReference type="ARBA" id="ARBA00004141"/>
    </source>
</evidence>
<evidence type="ECO:0000313" key="19">
    <source>
        <dbReference type="EMBL" id="ETO91908.1"/>
    </source>
</evidence>
<comment type="pathway">
    <text evidence="3">Lipid metabolism.</text>
</comment>
<feature type="transmembrane region" description="Helical" evidence="18">
    <location>
        <begin position="78"/>
        <end position="110"/>
    </location>
</feature>
<dbReference type="Proteomes" id="UP000018951">
    <property type="component" value="Unassembled WGS sequence"/>
</dbReference>
<evidence type="ECO:0000256" key="9">
    <source>
        <dbReference type="ARBA" id="ARBA00022692"/>
    </source>
</evidence>
<dbReference type="EMBL" id="AXCJ01000001">
    <property type="protein sequence ID" value="ETO91908.1"/>
    <property type="molecule type" value="Genomic_DNA"/>
</dbReference>
<dbReference type="Pfam" id="PF01066">
    <property type="entry name" value="CDP-OH_P_transf"/>
    <property type="match status" value="1"/>
</dbReference>
<dbReference type="InterPro" id="IPR004570">
    <property type="entry name" value="Phosphatidylglycerol_P_synth"/>
</dbReference>
<keyword evidence="12 18" id="KW-0472">Membrane</keyword>
<keyword evidence="13" id="KW-0594">Phospholipid biosynthesis</keyword>
<dbReference type="GO" id="GO:0046474">
    <property type="term" value="P:glycerophospholipid biosynthetic process"/>
    <property type="evidence" value="ECO:0007669"/>
    <property type="project" value="TreeGrafter"/>
</dbReference>
<evidence type="ECO:0000256" key="13">
    <source>
        <dbReference type="ARBA" id="ARBA00023209"/>
    </source>
</evidence>
<dbReference type="Gene3D" id="1.20.120.1760">
    <property type="match status" value="1"/>
</dbReference>
<evidence type="ECO:0000256" key="15">
    <source>
        <dbReference type="ARBA" id="ARBA00048586"/>
    </source>
</evidence>
<comment type="pathway">
    <text evidence="2">Phospholipid metabolism; phosphatidylglycerol biosynthesis; phosphatidylglycerol from CDP-diacylglycerol: step 1/2.</text>
</comment>
<keyword evidence="11" id="KW-0443">Lipid metabolism</keyword>
<comment type="subcellular location">
    <subcellularLocation>
        <location evidence="1">Membrane</location>
        <topology evidence="1">Multi-pass membrane protein</topology>
    </subcellularLocation>
</comment>
<evidence type="ECO:0000256" key="18">
    <source>
        <dbReference type="SAM" id="Phobius"/>
    </source>
</evidence>
<evidence type="ECO:0000256" key="14">
    <source>
        <dbReference type="ARBA" id="ARBA00023264"/>
    </source>
</evidence>
<evidence type="ECO:0000256" key="8">
    <source>
        <dbReference type="ARBA" id="ARBA00022679"/>
    </source>
</evidence>
<comment type="similarity">
    <text evidence="4 17">Belongs to the CDP-alcohol phosphatidyltransferase class-I family.</text>
</comment>
<dbReference type="InterPro" id="IPR000462">
    <property type="entry name" value="CDP-OH_P_trans"/>
</dbReference>
<evidence type="ECO:0000256" key="7">
    <source>
        <dbReference type="ARBA" id="ARBA00022516"/>
    </source>
</evidence>
<evidence type="ECO:0000256" key="2">
    <source>
        <dbReference type="ARBA" id="ARBA00005042"/>
    </source>
</evidence>
<protein>
    <recommendedName>
        <fullName evidence="6 16">CDP-diacylglycerol--glycerol-3-phosphate 3-phosphatidyltransferase</fullName>
        <ecNumber evidence="5 16">2.7.8.5</ecNumber>
    </recommendedName>
</protein>
<dbReference type="PROSITE" id="PS00379">
    <property type="entry name" value="CDP_ALCOHOL_P_TRANSF"/>
    <property type="match status" value="1"/>
</dbReference>
<proteinExistence type="inferred from homology"/>
<evidence type="ECO:0000256" key="17">
    <source>
        <dbReference type="RuleBase" id="RU003750"/>
    </source>
</evidence>
<evidence type="ECO:0000256" key="6">
    <source>
        <dbReference type="ARBA" id="ARBA00014944"/>
    </source>
</evidence>
<keyword evidence="14" id="KW-1208">Phospholipid metabolism</keyword>
<evidence type="ECO:0000256" key="10">
    <source>
        <dbReference type="ARBA" id="ARBA00022989"/>
    </source>
</evidence>
<comment type="caution">
    <text evidence="19">The sequence shown here is derived from an EMBL/GenBank/DDBJ whole genome shotgun (WGS) entry which is preliminary data.</text>
</comment>
<evidence type="ECO:0000256" key="16">
    <source>
        <dbReference type="NCBIfam" id="TIGR00560"/>
    </source>
</evidence>
<dbReference type="InterPro" id="IPR043130">
    <property type="entry name" value="CDP-OH_PTrfase_TM_dom"/>
</dbReference>
<dbReference type="InterPro" id="IPR048254">
    <property type="entry name" value="CDP_ALCOHOL_P_TRANSF_CS"/>
</dbReference>
<evidence type="ECO:0000256" key="3">
    <source>
        <dbReference type="ARBA" id="ARBA00005189"/>
    </source>
</evidence>